<accession>A2DSZ6</accession>
<dbReference type="Gene3D" id="2.60.40.1670">
    <property type="entry name" value="beta-sandwich domain of Sec23/24"/>
    <property type="match status" value="2"/>
</dbReference>
<dbReference type="VEuPathDB" id="TrichDB:TVAGG3_1041040"/>
<dbReference type="SUPFAM" id="SSF82919">
    <property type="entry name" value="Zn-finger domain of Sec23/24"/>
    <property type="match status" value="1"/>
</dbReference>
<name>A2DSZ6_TRIV3</name>
<evidence type="ECO:0000313" key="3">
    <source>
        <dbReference type="EMBL" id="EAY16545.1"/>
    </source>
</evidence>
<dbReference type="SMR" id="A2DSZ6"/>
<dbReference type="OrthoDB" id="49016at2759"/>
<dbReference type="SUPFAM" id="SSF53300">
    <property type="entry name" value="vWA-like"/>
    <property type="match status" value="1"/>
</dbReference>
<dbReference type="InterPro" id="IPR036174">
    <property type="entry name" value="Znf_Sec23_Sec24_sf"/>
</dbReference>
<dbReference type="Gene3D" id="3.40.50.410">
    <property type="entry name" value="von Willebrand factor, type A domain"/>
    <property type="match status" value="1"/>
</dbReference>
<proteinExistence type="predicted"/>
<dbReference type="GO" id="GO:0000149">
    <property type="term" value="F:SNARE binding"/>
    <property type="evidence" value="ECO:0000318"/>
    <property type="project" value="GO_Central"/>
</dbReference>
<dbReference type="GO" id="GO:0008270">
    <property type="term" value="F:zinc ion binding"/>
    <property type="evidence" value="ECO:0000318"/>
    <property type="project" value="GO_Central"/>
</dbReference>
<dbReference type="InParanoid" id="A2DSZ6"/>
<dbReference type="eggNOG" id="KOG1985">
    <property type="taxonomic scope" value="Eukaryota"/>
</dbReference>
<dbReference type="InterPro" id="IPR006895">
    <property type="entry name" value="Znf_Sec23_Sec24"/>
</dbReference>
<dbReference type="Pfam" id="PF08033">
    <property type="entry name" value="Sec23_BS"/>
    <property type="match status" value="1"/>
</dbReference>
<protein>
    <submittedName>
        <fullName evidence="3">Sec23/Sec24 zinc finger family protein</fullName>
    </submittedName>
</protein>
<feature type="domain" description="Zinc finger Sec23/Sec24-type" evidence="1">
    <location>
        <begin position="79"/>
        <end position="111"/>
    </location>
</feature>
<dbReference type="AlphaFoldDB" id="A2DSZ6"/>
<gene>
    <name evidence="3" type="ORF">TVAG_348550</name>
</gene>
<dbReference type="InterPro" id="IPR050550">
    <property type="entry name" value="SEC23_SEC24_subfamily"/>
</dbReference>
<dbReference type="PANTHER" id="PTHR13803">
    <property type="entry name" value="SEC24-RELATED PROTEIN"/>
    <property type="match status" value="1"/>
</dbReference>
<dbReference type="Gene3D" id="2.30.30.380">
    <property type="entry name" value="Zn-finger domain of Sec23/24"/>
    <property type="match status" value="1"/>
</dbReference>
<dbReference type="EMBL" id="DS113241">
    <property type="protein sequence ID" value="EAY16545.1"/>
    <property type="molecule type" value="Genomic_DNA"/>
</dbReference>
<dbReference type="PANTHER" id="PTHR13803:SF39">
    <property type="entry name" value="SECRETORY 24AB, ISOFORM A"/>
    <property type="match status" value="1"/>
</dbReference>
<dbReference type="RefSeq" id="XP_001328768.1">
    <property type="nucleotide sequence ID" value="XM_001328733.1"/>
</dbReference>
<dbReference type="STRING" id="5722.A2DSZ6"/>
<organism evidence="3 4">
    <name type="scientific">Trichomonas vaginalis (strain ATCC PRA-98 / G3)</name>
    <dbReference type="NCBI Taxonomy" id="412133"/>
    <lineage>
        <taxon>Eukaryota</taxon>
        <taxon>Metamonada</taxon>
        <taxon>Parabasalia</taxon>
        <taxon>Trichomonadida</taxon>
        <taxon>Trichomonadidae</taxon>
        <taxon>Trichomonas</taxon>
    </lineage>
</organism>
<dbReference type="GO" id="GO:0090110">
    <property type="term" value="P:COPII-coated vesicle cargo loading"/>
    <property type="evidence" value="ECO:0000318"/>
    <property type="project" value="GO_Central"/>
</dbReference>
<dbReference type="GO" id="GO:0006886">
    <property type="term" value="P:intracellular protein transport"/>
    <property type="evidence" value="ECO:0007669"/>
    <property type="project" value="InterPro"/>
</dbReference>
<dbReference type="GO" id="GO:0070971">
    <property type="term" value="C:endoplasmic reticulum exit site"/>
    <property type="evidence" value="ECO:0000318"/>
    <property type="project" value="GO_Central"/>
</dbReference>
<keyword evidence="4" id="KW-1185">Reference proteome</keyword>
<dbReference type="KEGG" id="tva:4774555"/>
<evidence type="ECO:0000259" key="2">
    <source>
        <dbReference type="Pfam" id="PF08033"/>
    </source>
</evidence>
<evidence type="ECO:0000313" key="4">
    <source>
        <dbReference type="Proteomes" id="UP000001542"/>
    </source>
</evidence>
<evidence type="ECO:0000259" key="1">
    <source>
        <dbReference type="Pfam" id="PF04810"/>
    </source>
</evidence>
<dbReference type="Pfam" id="PF04810">
    <property type="entry name" value="zf-Sec23_Sec24"/>
    <property type="match status" value="1"/>
</dbReference>
<sequence length="575" mass="65277">METTTETPSMNIMCHEAVNARQTSPTVPGEFIRSAFLNGFIPKTPDPFATNQMPAFVHVRPFPPNVTPLRINCTKGDVVRCSHCHAYLSPFIKVDKGNQAWRCPLCNRINSTIHFTSTFDMTSKTDRPELHNMVFDLILPKEQYKKRCETRSFLFIVDENVLSDKNGCFEQTYEFFASLKSMVQPDDIISLITYGGSTSVLNIEKMTAMLYPEYDPEIAQLPTPTKIGNNYENLLSYVKSCLNHRETFTPNLEDAIKWGCLLMEKFGGRAILLSTGIAPQNTSELVPLLEKSVMSLSVLTFNHSPPLQTLSINTGGEYSTYSNPAFLQSIFALPCAWDTQSYLRVPDDSTIISIMGNCFVDQNGIVTQPTVDQKTSLTFTLSLQAGAYKDLIMQFAFRFTDLDGKRILRVINAKFSLTDFVQPCLDEPSIALYYLRRLPNETNQSFFNQRASYIKGFIKQGTIMPRALYLMNQIDEMKSFISSASVERFALAVVPTEVIYKETKYRALWTYNRFILDSAPSDEFATNILALIKFLGTDWLPIDFNNSQENQILLASEETYASDWYLKLITQNMSY</sequence>
<dbReference type="VEuPathDB" id="TrichDB:TVAG_348550"/>
<dbReference type="SUPFAM" id="SSF81995">
    <property type="entry name" value="beta-sandwich domain of Sec23/24"/>
    <property type="match status" value="1"/>
</dbReference>
<dbReference type="InterPro" id="IPR036465">
    <property type="entry name" value="vWFA_dom_sf"/>
</dbReference>
<dbReference type="Proteomes" id="UP000001542">
    <property type="component" value="Unassembled WGS sequence"/>
</dbReference>
<reference evidence="3" key="1">
    <citation type="submission" date="2006-10" db="EMBL/GenBank/DDBJ databases">
        <authorList>
            <person name="Amadeo P."/>
            <person name="Zhao Q."/>
            <person name="Wortman J."/>
            <person name="Fraser-Liggett C."/>
            <person name="Carlton J."/>
        </authorList>
    </citation>
    <scope>NUCLEOTIDE SEQUENCE</scope>
    <source>
        <strain evidence="3">G3</strain>
    </source>
</reference>
<reference evidence="3" key="2">
    <citation type="journal article" date="2007" name="Science">
        <title>Draft genome sequence of the sexually transmitted pathogen Trichomonas vaginalis.</title>
        <authorList>
            <person name="Carlton J.M."/>
            <person name="Hirt R.P."/>
            <person name="Silva J.C."/>
            <person name="Delcher A.L."/>
            <person name="Schatz M."/>
            <person name="Zhao Q."/>
            <person name="Wortman J.R."/>
            <person name="Bidwell S.L."/>
            <person name="Alsmark U.C.M."/>
            <person name="Besteiro S."/>
            <person name="Sicheritz-Ponten T."/>
            <person name="Noel C.J."/>
            <person name="Dacks J.B."/>
            <person name="Foster P.G."/>
            <person name="Simillion C."/>
            <person name="Van de Peer Y."/>
            <person name="Miranda-Saavedra D."/>
            <person name="Barton G.J."/>
            <person name="Westrop G.D."/>
            <person name="Mueller S."/>
            <person name="Dessi D."/>
            <person name="Fiori P.L."/>
            <person name="Ren Q."/>
            <person name="Paulsen I."/>
            <person name="Zhang H."/>
            <person name="Bastida-Corcuera F.D."/>
            <person name="Simoes-Barbosa A."/>
            <person name="Brown M.T."/>
            <person name="Hayes R.D."/>
            <person name="Mukherjee M."/>
            <person name="Okumura C.Y."/>
            <person name="Schneider R."/>
            <person name="Smith A.J."/>
            <person name="Vanacova S."/>
            <person name="Villalvazo M."/>
            <person name="Haas B.J."/>
            <person name="Pertea M."/>
            <person name="Feldblyum T.V."/>
            <person name="Utterback T.R."/>
            <person name="Shu C.L."/>
            <person name="Osoegawa K."/>
            <person name="de Jong P.J."/>
            <person name="Hrdy I."/>
            <person name="Horvathova L."/>
            <person name="Zubacova Z."/>
            <person name="Dolezal P."/>
            <person name="Malik S.B."/>
            <person name="Logsdon J.M. Jr."/>
            <person name="Henze K."/>
            <person name="Gupta A."/>
            <person name="Wang C.C."/>
            <person name="Dunne R.L."/>
            <person name="Upcroft J.A."/>
            <person name="Upcroft P."/>
            <person name="White O."/>
            <person name="Salzberg S.L."/>
            <person name="Tang P."/>
            <person name="Chiu C.-H."/>
            <person name="Lee Y.-S."/>
            <person name="Embley T.M."/>
            <person name="Coombs G.H."/>
            <person name="Mottram J.C."/>
            <person name="Tachezy J."/>
            <person name="Fraser-Liggett C.M."/>
            <person name="Johnson P.J."/>
        </authorList>
    </citation>
    <scope>NUCLEOTIDE SEQUENCE [LARGE SCALE GENOMIC DNA]</scope>
    <source>
        <strain evidence="3">G3</strain>
    </source>
</reference>
<feature type="domain" description="Sec23/Sec24 beta-sandwich" evidence="2">
    <location>
        <begin position="336"/>
        <end position="416"/>
    </location>
</feature>
<dbReference type="InterPro" id="IPR012990">
    <property type="entry name" value="Beta-sandwich_Sec23_24"/>
</dbReference>
<dbReference type="GO" id="GO:0030127">
    <property type="term" value="C:COPII vesicle coat"/>
    <property type="evidence" value="ECO:0000318"/>
    <property type="project" value="GO_Central"/>
</dbReference>